<evidence type="ECO:0000256" key="2">
    <source>
        <dbReference type="ARBA" id="ARBA00024764"/>
    </source>
</evidence>
<dbReference type="STRING" id="134605.HMPREF3206_01419"/>
<evidence type="ECO:0000256" key="1">
    <source>
        <dbReference type="ARBA" id="ARBA00008720"/>
    </source>
</evidence>
<dbReference type="PANTHER" id="PTHR40083:SF1">
    <property type="entry name" value="UPF0122 PROTEIN YLXM"/>
    <property type="match status" value="1"/>
</dbReference>
<dbReference type="NCBIfam" id="NF045758">
    <property type="entry name" value="YlxM"/>
    <property type="match status" value="1"/>
</dbReference>
<sequence length="106" mass="12836">MIEMDLQEFLEIGSLLELYKNLLSEKQKEYLIEHFEEDYSLSEIATTHNVSRQAVSDNIKRGIKVLNDYEKKLRMFEQKRKLRERLESLQRDFRPEVLEKIMDDLL</sequence>
<name>A0A133NB42_9FUSO</name>
<reference evidence="5" key="1">
    <citation type="submission" date="2016-01" db="EMBL/GenBank/DDBJ databases">
        <authorList>
            <person name="Mitreva M."/>
            <person name="Pepin K.H."/>
            <person name="Mihindukulasuriya K.A."/>
            <person name="Fulton R."/>
            <person name="Fronick C."/>
            <person name="O'Laughlin M."/>
            <person name="Miner T."/>
            <person name="Herter B."/>
            <person name="Rosa B.A."/>
            <person name="Cordes M."/>
            <person name="Tomlinson C."/>
            <person name="Wollam A."/>
            <person name="Palsikar V.B."/>
            <person name="Mardis E.R."/>
            <person name="Wilson R.K."/>
        </authorList>
    </citation>
    <scope>NUCLEOTIDE SEQUENCE [LARGE SCALE GENOMIC DNA]</scope>
    <source>
        <strain evidence="5">CMW8396</strain>
    </source>
</reference>
<comment type="function">
    <text evidence="2 3">Might take part in the signal recognition particle (SRP) pathway. This is inferred from the conservation of its genetic proximity to ftsY/ffh. May be a regulatory protein.</text>
</comment>
<gene>
    <name evidence="4" type="ORF">HMPREF3206_01419</name>
</gene>
<protein>
    <recommendedName>
        <fullName evidence="3">UPF0122 protein HMPREF3206_01419</fullName>
    </recommendedName>
</protein>
<accession>A0A133NB42</accession>
<dbReference type="PATRIC" id="fig|134605.3.peg.1406"/>
<comment type="similarity">
    <text evidence="1 3">Belongs to the UPF0122 family.</text>
</comment>
<evidence type="ECO:0000313" key="5">
    <source>
        <dbReference type="Proteomes" id="UP000070617"/>
    </source>
</evidence>
<dbReference type="Proteomes" id="UP000070617">
    <property type="component" value="Unassembled WGS sequence"/>
</dbReference>
<proteinExistence type="inferred from homology"/>
<evidence type="ECO:0000256" key="3">
    <source>
        <dbReference type="HAMAP-Rule" id="MF_00245"/>
    </source>
</evidence>
<dbReference type="InterPro" id="IPR013324">
    <property type="entry name" value="RNA_pol_sigma_r3/r4-like"/>
</dbReference>
<keyword evidence="5" id="KW-1185">Reference proteome</keyword>
<organism evidence="4 5">
    <name type="scientific">Fusobacterium equinum</name>
    <dbReference type="NCBI Taxonomy" id="134605"/>
    <lineage>
        <taxon>Bacteria</taxon>
        <taxon>Fusobacteriati</taxon>
        <taxon>Fusobacteriota</taxon>
        <taxon>Fusobacteriia</taxon>
        <taxon>Fusobacteriales</taxon>
        <taxon>Fusobacteriaceae</taxon>
        <taxon>Fusobacterium</taxon>
    </lineage>
</organism>
<dbReference type="PANTHER" id="PTHR40083">
    <property type="entry name" value="UPF0122 PROTEIN CBO2450/CLC_2298"/>
    <property type="match status" value="1"/>
</dbReference>
<dbReference type="Gene3D" id="1.10.10.10">
    <property type="entry name" value="Winged helix-like DNA-binding domain superfamily/Winged helix DNA-binding domain"/>
    <property type="match status" value="1"/>
</dbReference>
<comment type="caution">
    <text evidence="4">The sequence shown here is derived from an EMBL/GenBank/DDBJ whole genome shotgun (WGS) entry which is preliminary data.</text>
</comment>
<dbReference type="InterPro" id="IPR007394">
    <property type="entry name" value="UPF0122"/>
</dbReference>
<dbReference type="SUPFAM" id="SSF88659">
    <property type="entry name" value="Sigma3 and sigma4 domains of RNA polymerase sigma factors"/>
    <property type="match status" value="1"/>
</dbReference>
<evidence type="ECO:0000313" key="4">
    <source>
        <dbReference type="EMBL" id="KXA13517.1"/>
    </source>
</evidence>
<dbReference type="Pfam" id="PF04297">
    <property type="entry name" value="UPF0122"/>
    <property type="match status" value="1"/>
</dbReference>
<dbReference type="AlphaFoldDB" id="A0A133NB42"/>
<dbReference type="HAMAP" id="MF_00245">
    <property type="entry name" value="UPF0122"/>
    <property type="match status" value="1"/>
</dbReference>
<dbReference type="InterPro" id="IPR054831">
    <property type="entry name" value="UPF0122_fam_protein"/>
</dbReference>
<dbReference type="InterPro" id="IPR036388">
    <property type="entry name" value="WH-like_DNA-bd_sf"/>
</dbReference>
<dbReference type="EMBL" id="LRPX01000069">
    <property type="protein sequence ID" value="KXA13517.1"/>
    <property type="molecule type" value="Genomic_DNA"/>
</dbReference>